<reference evidence="5" key="2">
    <citation type="submission" date="2014-07" db="EMBL/GenBank/DDBJ databases">
        <authorList>
            <person name="Hull J."/>
        </authorList>
    </citation>
    <scope>NUCLEOTIDE SEQUENCE</scope>
</reference>
<keyword evidence="5" id="KW-0489">Methyltransferase</keyword>
<proteinExistence type="predicted"/>
<dbReference type="AlphaFoldDB" id="A0A0A9ZB20"/>
<dbReference type="PROSITE" id="PS50137">
    <property type="entry name" value="DS_RBD"/>
    <property type="match status" value="1"/>
</dbReference>
<feature type="domain" description="DRBM" evidence="4">
    <location>
        <begin position="26"/>
        <end position="96"/>
    </location>
</feature>
<evidence type="ECO:0000256" key="1">
    <source>
        <dbReference type="ARBA" id="ARBA00022884"/>
    </source>
</evidence>
<dbReference type="InterPro" id="IPR014720">
    <property type="entry name" value="dsRBD_dom"/>
</dbReference>
<protein>
    <submittedName>
        <fullName evidence="5">Small RNA 2'-O-methyltransferase</fullName>
    </submittedName>
</protein>
<keyword evidence="5" id="KW-0808">Transferase</keyword>
<dbReference type="EMBL" id="GBHO01003056">
    <property type="protein sequence ID" value="JAG40548.1"/>
    <property type="molecule type" value="Transcribed_RNA"/>
</dbReference>
<keyword evidence="1 2" id="KW-0694">RNA-binding</keyword>
<dbReference type="PANTHER" id="PTHR46205:SF3">
    <property type="entry name" value="LOQUACIOUS, ISOFORM B"/>
    <property type="match status" value="1"/>
</dbReference>
<dbReference type="PANTHER" id="PTHR46205">
    <property type="entry name" value="LOQUACIOUS, ISOFORM B"/>
    <property type="match status" value="1"/>
</dbReference>
<dbReference type="GO" id="GO:0032259">
    <property type="term" value="P:methylation"/>
    <property type="evidence" value="ECO:0007669"/>
    <property type="project" value="UniProtKB-KW"/>
</dbReference>
<evidence type="ECO:0000259" key="4">
    <source>
        <dbReference type="PROSITE" id="PS50137"/>
    </source>
</evidence>
<dbReference type="GO" id="GO:0003725">
    <property type="term" value="F:double-stranded RNA binding"/>
    <property type="evidence" value="ECO:0007669"/>
    <property type="project" value="TreeGrafter"/>
</dbReference>
<dbReference type="GO" id="GO:0070920">
    <property type="term" value="P:regulation of regulatory ncRNA processing"/>
    <property type="evidence" value="ECO:0007669"/>
    <property type="project" value="TreeGrafter"/>
</dbReference>
<dbReference type="GO" id="GO:0005737">
    <property type="term" value="C:cytoplasm"/>
    <property type="evidence" value="ECO:0007669"/>
    <property type="project" value="TreeGrafter"/>
</dbReference>
<dbReference type="SUPFAM" id="SSF54768">
    <property type="entry name" value="dsRNA-binding domain-like"/>
    <property type="match status" value="1"/>
</dbReference>
<dbReference type="GO" id="GO:0070578">
    <property type="term" value="C:RISC-loading complex"/>
    <property type="evidence" value="ECO:0007669"/>
    <property type="project" value="TreeGrafter"/>
</dbReference>
<evidence type="ECO:0000256" key="3">
    <source>
        <dbReference type="SAM" id="MobiDB-lite"/>
    </source>
</evidence>
<evidence type="ECO:0000256" key="2">
    <source>
        <dbReference type="PROSITE-ProRule" id="PRU00266"/>
    </source>
</evidence>
<dbReference type="GO" id="GO:0005634">
    <property type="term" value="C:nucleus"/>
    <property type="evidence" value="ECO:0007669"/>
    <property type="project" value="TreeGrafter"/>
</dbReference>
<gene>
    <name evidence="5" type="primary">HEN1_1</name>
    <name evidence="6" type="synonym">HEN1_0</name>
    <name evidence="6" type="ORF">CM83_78812</name>
    <name evidence="5" type="ORF">CM83_78813</name>
</gene>
<dbReference type="EMBL" id="GBHO01003055">
    <property type="protein sequence ID" value="JAG40549.1"/>
    <property type="molecule type" value="Transcribed_RNA"/>
</dbReference>
<dbReference type="GO" id="GO:0030422">
    <property type="term" value="P:siRNA processing"/>
    <property type="evidence" value="ECO:0007669"/>
    <property type="project" value="TreeGrafter"/>
</dbReference>
<evidence type="ECO:0000313" key="5">
    <source>
        <dbReference type="EMBL" id="JAG40548.1"/>
    </source>
</evidence>
<reference evidence="5" key="1">
    <citation type="journal article" date="2014" name="PLoS ONE">
        <title>Transcriptome-Based Identification of ABC Transporters in the Western Tarnished Plant Bug Lygus hesperus.</title>
        <authorList>
            <person name="Hull J.J."/>
            <person name="Chaney K."/>
            <person name="Geib S.M."/>
            <person name="Fabrick J.A."/>
            <person name="Brent C.S."/>
            <person name="Walsh D."/>
            <person name="Lavine L.C."/>
        </authorList>
    </citation>
    <scope>NUCLEOTIDE SEQUENCE</scope>
</reference>
<dbReference type="GO" id="GO:0016442">
    <property type="term" value="C:RISC complex"/>
    <property type="evidence" value="ECO:0007669"/>
    <property type="project" value="TreeGrafter"/>
</dbReference>
<dbReference type="GO" id="GO:0035197">
    <property type="term" value="F:siRNA binding"/>
    <property type="evidence" value="ECO:0007669"/>
    <property type="project" value="TreeGrafter"/>
</dbReference>
<dbReference type="Gene3D" id="3.30.160.20">
    <property type="match status" value="2"/>
</dbReference>
<organism evidence="5">
    <name type="scientific">Lygus hesperus</name>
    <name type="common">Western plant bug</name>
    <dbReference type="NCBI Taxonomy" id="30085"/>
    <lineage>
        <taxon>Eukaryota</taxon>
        <taxon>Metazoa</taxon>
        <taxon>Ecdysozoa</taxon>
        <taxon>Arthropoda</taxon>
        <taxon>Hexapoda</taxon>
        <taxon>Insecta</taxon>
        <taxon>Pterygota</taxon>
        <taxon>Neoptera</taxon>
        <taxon>Paraneoptera</taxon>
        <taxon>Hemiptera</taxon>
        <taxon>Heteroptera</taxon>
        <taxon>Panheteroptera</taxon>
        <taxon>Cimicomorpha</taxon>
        <taxon>Miridae</taxon>
        <taxon>Mirini</taxon>
        <taxon>Lygus</taxon>
    </lineage>
</organism>
<accession>A0A0A9ZB20</accession>
<sequence length="248" mass="27622">MSAITEHQEEHKEAKERELKKNGTSSPISILHEIFSGESLRPSFSFTVQHDSQQTHALLWHCTVEVPHHGIGSGVCFSKKNAKSKACVNILDQLGYDVSKFKDSDLSFNNNTPNDATVETSIIEENVDSKCKLGRCFNSCCMLNLKSDPNGELEPQFFRLYLAATSKDIRTKYAASREQNPCGYLEMLCKKIDCEPPSFSYEFKDVAFVTIVKLGPWTASGSAPSKKHSKYVASLSLIAGIEEHGKQH</sequence>
<name>A0A0A9ZB20_LYGHE</name>
<dbReference type="SMART" id="SM00358">
    <property type="entry name" value="DSRM"/>
    <property type="match status" value="2"/>
</dbReference>
<dbReference type="InterPro" id="IPR051247">
    <property type="entry name" value="RLC_Component"/>
</dbReference>
<feature type="region of interest" description="Disordered" evidence="3">
    <location>
        <begin position="1"/>
        <end position="24"/>
    </location>
</feature>
<dbReference type="Pfam" id="PF00035">
    <property type="entry name" value="dsrm"/>
    <property type="match status" value="1"/>
</dbReference>
<dbReference type="GO" id="GO:0008168">
    <property type="term" value="F:methyltransferase activity"/>
    <property type="evidence" value="ECO:0007669"/>
    <property type="project" value="UniProtKB-KW"/>
</dbReference>
<feature type="compositionally biased region" description="Basic and acidic residues" evidence="3">
    <location>
        <begin position="1"/>
        <end position="21"/>
    </location>
</feature>
<evidence type="ECO:0000313" key="6">
    <source>
        <dbReference type="EMBL" id="JAG40549.1"/>
    </source>
</evidence>